<dbReference type="RefSeq" id="WP_073046213.1">
    <property type="nucleotide sequence ID" value="NZ_FRCJ01000005.1"/>
</dbReference>
<gene>
    <name evidence="2" type="ORF">SAMN04488494_2484</name>
</gene>
<feature type="region of interest" description="Disordered" evidence="1">
    <location>
        <begin position="57"/>
        <end position="78"/>
    </location>
</feature>
<dbReference type="AlphaFoldDB" id="A0A1M7L0G5"/>
<dbReference type="EMBL" id="FRCJ01000005">
    <property type="protein sequence ID" value="SHM70983.1"/>
    <property type="molecule type" value="Genomic_DNA"/>
</dbReference>
<feature type="compositionally biased region" description="Basic and acidic residues" evidence="1">
    <location>
        <begin position="65"/>
        <end position="78"/>
    </location>
</feature>
<name>A0A1M7L0G5_XYLRU</name>
<evidence type="ECO:0000256" key="1">
    <source>
        <dbReference type="SAM" id="MobiDB-lite"/>
    </source>
</evidence>
<reference evidence="2 3" key="1">
    <citation type="submission" date="2016-11" db="EMBL/GenBank/DDBJ databases">
        <authorList>
            <person name="Jaros S."/>
            <person name="Januszkiewicz K."/>
            <person name="Wedrychowicz H."/>
        </authorList>
    </citation>
    <scope>NUCLEOTIDE SEQUENCE [LARGE SCALE GENOMIC DNA]</scope>
    <source>
        <strain evidence="2 3">BPI-34</strain>
    </source>
</reference>
<proteinExistence type="predicted"/>
<sequence>MEKMTLENRFYGQGELAQMLYDGKISGFDYVTHQSEETTHDFKEYCARRAVPENDESAGNYLNHLLREEERSHTEGLD</sequence>
<accession>A0A1M7L0G5</accession>
<protein>
    <submittedName>
        <fullName evidence="2">Uncharacterized protein</fullName>
    </submittedName>
</protein>
<dbReference type="Proteomes" id="UP000184280">
    <property type="component" value="Unassembled WGS sequence"/>
</dbReference>
<evidence type="ECO:0000313" key="2">
    <source>
        <dbReference type="EMBL" id="SHM70983.1"/>
    </source>
</evidence>
<organism evidence="2 3">
    <name type="scientific">Xylanibacter ruminicola</name>
    <name type="common">Prevotella ruminicola</name>
    <dbReference type="NCBI Taxonomy" id="839"/>
    <lineage>
        <taxon>Bacteria</taxon>
        <taxon>Pseudomonadati</taxon>
        <taxon>Bacteroidota</taxon>
        <taxon>Bacteroidia</taxon>
        <taxon>Bacteroidales</taxon>
        <taxon>Prevotellaceae</taxon>
        <taxon>Xylanibacter</taxon>
    </lineage>
</organism>
<evidence type="ECO:0000313" key="3">
    <source>
        <dbReference type="Proteomes" id="UP000184280"/>
    </source>
</evidence>